<reference evidence="1" key="1">
    <citation type="submission" date="2018-01" db="EMBL/GenBank/DDBJ databases">
        <authorList>
            <person name="Mao J.F."/>
        </authorList>
    </citation>
    <scope>NUCLEOTIDE SEQUENCE</scope>
    <source>
        <strain evidence="1">Huo1</strain>
        <tissue evidence="1">Leaf</tissue>
    </source>
</reference>
<accession>A0A8X8X2L3</accession>
<reference evidence="1" key="2">
    <citation type="submission" date="2020-08" db="EMBL/GenBank/DDBJ databases">
        <title>Plant Genome Project.</title>
        <authorList>
            <person name="Zhang R.-G."/>
        </authorList>
    </citation>
    <scope>NUCLEOTIDE SEQUENCE</scope>
    <source>
        <strain evidence="1">Huo1</strain>
        <tissue evidence="1">Leaf</tissue>
    </source>
</reference>
<sequence length="148" mass="15985">MKSPNWLCVGCPLASLNPRGDKCQFKSSWQSISVSLSAPCCYFSEFVVQSCRSRVRAEAVAGVQALAAISFALARFWQVHNGVQPVKCSLAEDLPLLSTAGLQGGSPSSFLILLIYGDGWVRIRLMGCISLPSVDSRSKARRDRGSVC</sequence>
<dbReference type="Proteomes" id="UP000298416">
    <property type="component" value="Unassembled WGS sequence"/>
</dbReference>
<keyword evidence="2" id="KW-1185">Reference proteome</keyword>
<dbReference type="AlphaFoldDB" id="A0A8X8X2L3"/>
<evidence type="ECO:0000313" key="2">
    <source>
        <dbReference type="Proteomes" id="UP000298416"/>
    </source>
</evidence>
<evidence type="ECO:0000313" key="1">
    <source>
        <dbReference type="EMBL" id="KAG6405786.1"/>
    </source>
</evidence>
<gene>
    <name evidence="1" type="ORF">SASPL_133380</name>
</gene>
<protein>
    <submittedName>
        <fullName evidence="1">Uncharacterized protein</fullName>
    </submittedName>
</protein>
<comment type="caution">
    <text evidence="1">The sequence shown here is derived from an EMBL/GenBank/DDBJ whole genome shotgun (WGS) entry which is preliminary data.</text>
</comment>
<proteinExistence type="predicted"/>
<dbReference type="EMBL" id="PNBA02000012">
    <property type="protein sequence ID" value="KAG6405786.1"/>
    <property type="molecule type" value="Genomic_DNA"/>
</dbReference>
<name>A0A8X8X2L3_SALSN</name>
<organism evidence="1">
    <name type="scientific">Salvia splendens</name>
    <name type="common">Scarlet sage</name>
    <dbReference type="NCBI Taxonomy" id="180675"/>
    <lineage>
        <taxon>Eukaryota</taxon>
        <taxon>Viridiplantae</taxon>
        <taxon>Streptophyta</taxon>
        <taxon>Embryophyta</taxon>
        <taxon>Tracheophyta</taxon>
        <taxon>Spermatophyta</taxon>
        <taxon>Magnoliopsida</taxon>
        <taxon>eudicotyledons</taxon>
        <taxon>Gunneridae</taxon>
        <taxon>Pentapetalae</taxon>
        <taxon>asterids</taxon>
        <taxon>lamiids</taxon>
        <taxon>Lamiales</taxon>
        <taxon>Lamiaceae</taxon>
        <taxon>Nepetoideae</taxon>
        <taxon>Mentheae</taxon>
        <taxon>Salviinae</taxon>
        <taxon>Salvia</taxon>
        <taxon>Salvia subgen. Calosphace</taxon>
        <taxon>core Calosphace</taxon>
    </lineage>
</organism>